<proteinExistence type="predicted"/>
<dbReference type="KEGG" id="pla:Plav_0427"/>
<dbReference type="HOGENOM" id="CLU_033631_0_1_5"/>
<feature type="domain" description="Fatty acid hydroxylase" evidence="6">
    <location>
        <begin position="104"/>
        <end position="241"/>
    </location>
</feature>
<feature type="transmembrane region" description="Helical" evidence="5">
    <location>
        <begin position="60"/>
        <end position="80"/>
    </location>
</feature>
<keyword evidence="8" id="KW-1185">Reference proteome</keyword>
<protein>
    <submittedName>
        <fullName evidence="7">Sterol desaturase-like protein</fullName>
    </submittedName>
</protein>
<evidence type="ECO:0000313" key="8">
    <source>
        <dbReference type="Proteomes" id="UP000006377"/>
    </source>
</evidence>
<organism evidence="7 8">
    <name type="scientific">Parvibaculum lavamentivorans (strain DS-1 / DSM 13023 / NCIMB 13966)</name>
    <dbReference type="NCBI Taxonomy" id="402881"/>
    <lineage>
        <taxon>Bacteria</taxon>
        <taxon>Pseudomonadati</taxon>
        <taxon>Pseudomonadota</taxon>
        <taxon>Alphaproteobacteria</taxon>
        <taxon>Hyphomicrobiales</taxon>
        <taxon>Parvibaculaceae</taxon>
        <taxon>Parvibaculum</taxon>
    </lineage>
</organism>
<dbReference type="PANTHER" id="PTHR11863">
    <property type="entry name" value="STEROL DESATURASE"/>
    <property type="match status" value="1"/>
</dbReference>
<gene>
    <name evidence="7" type="ordered locus">Plav_0427</name>
</gene>
<name>A7HQ67_PARL1</name>
<evidence type="ECO:0000256" key="2">
    <source>
        <dbReference type="ARBA" id="ARBA00022692"/>
    </source>
</evidence>
<dbReference type="InterPro" id="IPR006694">
    <property type="entry name" value="Fatty_acid_hydroxylase"/>
</dbReference>
<keyword evidence="3 5" id="KW-1133">Transmembrane helix</keyword>
<dbReference type="GO" id="GO:0016491">
    <property type="term" value="F:oxidoreductase activity"/>
    <property type="evidence" value="ECO:0007669"/>
    <property type="project" value="InterPro"/>
</dbReference>
<dbReference type="GO" id="GO:0005506">
    <property type="term" value="F:iron ion binding"/>
    <property type="evidence" value="ECO:0007669"/>
    <property type="project" value="InterPro"/>
</dbReference>
<evidence type="ECO:0000313" key="7">
    <source>
        <dbReference type="EMBL" id="ABS62050.1"/>
    </source>
</evidence>
<dbReference type="GO" id="GO:0008610">
    <property type="term" value="P:lipid biosynthetic process"/>
    <property type="evidence" value="ECO:0007669"/>
    <property type="project" value="InterPro"/>
</dbReference>
<comment type="subcellular location">
    <subcellularLocation>
        <location evidence="1">Membrane</location>
    </subcellularLocation>
</comment>
<reference evidence="7 8" key="1">
    <citation type="journal article" date="2011" name="Stand. Genomic Sci.">
        <title>Complete genome sequence of Parvibaculum lavamentivorans type strain (DS-1(T)).</title>
        <authorList>
            <person name="Schleheck D."/>
            <person name="Weiss M."/>
            <person name="Pitluck S."/>
            <person name="Bruce D."/>
            <person name="Land M.L."/>
            <person name="Han S."/>
            <person name="Saunders E."/>
            <person name="Tapia R."/>
            <person name="Detter C."/>
            <person name="Brettin T."/>
            <person name="Han J."/>
            <person name="Woyke T."/>
            <person name="Goodwin L."/>
            <person name="Pennacchio L."/>
            <person name="Nolan M."/>
            <person name="Cook A.M."/>
            <person name="Kjelleberg S."/>
            <person name="Thomas T."/>
        </authorList>
    </citation>
    <scope>NUCLEOTIDE SEQUENCE [LARGE SCALE GENOMIC DNA]</scope>
    <source>
        <strain evidence="8">DS-1 / DSM 13023 / NCIMB 13966</strain>
    </source>
</reference>
<dbReference type="AlphaFoldDB" id="A7HQ67"/>
<evidence type="ECO:0000256" key="5">
    <source>
        <dbReference type="SAM" id="Phobius"/>
    </source>
</evidence>
<keyword evidence="2 5" id="KW-0812">Transmembrane</keyword>
<keyword evidence="4 5" id="KW-0472">Membrane</keyword>
<dbReference type="InterPro" id="IPR050307">
    <property type="entry name" value="Sterol_Desaturase_Related"/>
</dbReference>
<dbReference type="Pfam" id="PF04116">
    <property type="entry name" value="FA_hydroxylase"/>
    <property type="match status" value="1"/>
</dbReference>
<dbReference type="STRING" id="402881.Plav_0427"/>
<evidence type="ECO:0000259" key="6">
    <source>
        <dbReference type="Pfam" id="PF04116"/>
    </source>
</evidence>
<sequence>MKQANRGCVVCSMFEFLTLNEPALRFGAFAGVLAAMAIWEALSPRRALASGRARRWTTNLALTGTGTLLLRVAVPLLAVGVAAEAERRGVGLFHWMEVPYAAAFILSLLALDVLVYAQHVVFHRVGLLWRLHRVHHADTDVDVTTGIRFHPGETLISMAIKMAAVALLGAPVAAVILFEVVLNATAMFNHSNIALGTKTDTLLRRLIVTPDMHRVHHSVHRDEHDTNYGFSLSLWDMVFGTYRPQPRDGHTQMRLGLTAFPAPLPSGFGWSLWNPFSTDRHSDGSLPDGRGERTT</sequence>
<feature type="transmembrane region" description="Helical" evidence="5">
    <location>
        <begin position="22"/>
        <end position="39"/>
    </location>
</feature>
<evidence type="ECO:0000256" key="1">
    <source>
        <dbReference type="ARBA" id="ARBA00004370"/>
    </source>
</evidence>
<feature type="transmembrane region" description="Helical" evidence="5">
    <location>
        <begin position="100"/>
        <end position="122"/>
    </location>
</feature>
<evidence type="ECO:0000256" key="4">
    <source>
        <dbReference type="ARBA" id="ARBA00023136"/>
    </source>
</evidence>
<dbReference type="GO" id="GO:0016020">
    <property type="term" value="C:membrane"/>
    <property type="evidence" value="ECO:0007669"/>
    <property type="project" value="UniProtKB-SubCell"/>
</dbReference>
<dbReference type="EMBL" id="CP000774">
    <property type="protein sequence ID" value="ABS62050.1"/>
    <property type="molecule type" value="Genomic_DNA"/>
</dbReference>
<accession>A7HQ67</accession>
<evidence type="ECO:0000256" key="3">
    <source>
        <dbReference type="ARBA" id="ARBA00022989"/>
    </source>
</evidence>
<dbReference type="Proteomes" id="UP000006377">
    <property type="component" value="Chromosome"/>
</dbReference>
<feature type="transmembrane region" description="Helical" evidence="5">
    <location>
        <begin position="158"/>
        <end position="182"/>
    </location>
</feature>
<dbReference type="eggNOG" id="COG3000">
    <property type="taxonomic scope" value="Bacteria"/>
</dbReference>